<gene>
    <name evidence="2" type="ORF">J2T19_003956</name>
</gene>
<evidence type="ECO:0000256" key="1">
    <source>
        <dbReference type="SAM" id="MobiDB-lite"/>
    </source>
</evidence>
<protein>
    <submittedName>
        <fullName evidence="2">Uncharacterized protein</fullName>
    </submittedName>
</protein>
<comment type="caution">
    <text evidence="2">The sequence shown here is derived from an EMBL/GenBank/DDBJ whole genome shotgun (WGS) entry which is preliminary data.</text>
</comment>
<dbReference type="EMBL" id="JAUSTI010000011">
    <property type="protein sequence ID" value="MDQ0172467.1"/>
    <property type="molecule type" value="Genomic_DNA"/>
</dbReference>
<reference evidence="2 3" key="1">
    <citation type="submission" date="2023-07" db="EMBL/GenBank/DDBJ databases">
        <title>Sorghum-associated microbial communities from plants grown in Nebraska, USA.</title>
        <authorList>
            <person name="Schachtman D."/>
        </authorList>
    </citation>
    <scope>NUCLEOTIDE SEQUENCE [LARGE SCALE GENOMIC DNA]</scope>
    <source>
        <strain evidence="2 3">DS1314</strain>
    </source>
</reference>
<proteinExistence type="predicted"/>
<accession>A0ABT9WGW9</accession>
<evidence type="ECO:0000313" key="2">
    <source>
        <dbReference type="EMBL" id="MDQ0172467.1"/>
    </source>
</evidence>
<sequence>MEIMRPDRRKGAEPEAMATYREQGRAASIPVVRKPSQRQWRPTANKAKP</sequence>
<evidence type="ECO:0000313" key="3">
    <source>
        <dbReference type="Proteomes" id="UP001233836"/>
    </source>
</evidence>
<dbReference type="Proteomes" id="UP001233836">
    <property type="component" value="Unassembled WGS sequence"/>
</dbReference>
<organism evidence="2 3">
    <name type="scientific">Paenibacillus tundrae</name>
    <dbReference type="NCBI Taxonomy" id="528187"/>
    <lineage>
        <taxon>Bacteria</taxon>
        <taxon>Bacillati</taxon>
        <taxon>Bacillota</taxon>
        <taxon>Bacilli</taxon>
        <taxon>Bacillales</taxon>
        <taxon>Paenibacillaceae</taxon>
        <taxon>Paenibacillus</taxon>
    </lineage>
</organism>
<name>A0ABT9WGW9_9BACL</name>
<feature type="region of interest" description="Disordered" evidence="1">
    <location>
        <begin position="21"/>
        <end position="49"/>
    </location>
</feature>
<keyword evidence="3" id="KW-1185">Reference proteome</keyword>